<sequence>MREPERGNGGGERGPVAPAARVDAAAPGRGQGAEAALRTVPPHPSGAGAPPSVTVPAGQR</sequence>
<protein>
    <submittedName>
        <fullName evidence="2">Uncharacterized protein</fullName>
    </submittedName>
</protein>
<reference evidence="3" key="1">
    <citation type="journal article" date="2019" name="Int. J. Syst. Evol. Microbiol.">
        <title>The Global Catalogue of Microorganisms (GCM) 10K type strain sequencing project: providing services to taxonomists for standard genome sequencing and annotation.</title>
        <authorList>
            <consortium name="The Broad Institute Genomics Platform"/>
            <consortium name="The Broad Institute Genome Sequencing Center for Infectious Disease"/>
            <person name="Wu L."/>
            <person name="Ma J."/>
        </authorList>
    </citation>
    <scope>NUCLEOTIDE SEQUENCE [LARGE SCALE GENOMIC DNA]</scope>
    <source>
        <strain evidence="3">JCM 4376</strain>
    </source>
</reference>
<comment type="caution">
    <text evidence="2">The sequence shown here is derived from an EMBL/GenBank/DDBJ whole genome shotgun (WGS) entry which is preliminary data.</text>
</comment>
<name>A0ABQ2W4Y2_9ACTN</name>
<keyword evidence="3" id="KW-1185">Reference proteome</keyword>
<feature type="compositionally biased region" description="Low complexity" evidence="1">
    <location>
        <begin position="14"/>
        <end position="28"/>
    </location>
</feature>
<evidence type="ECO:0000313" key="3">
    <source>
        <dbReference type="Proteomes" id="UP000660675"/>
    </source>
</evidence>
<feature type="region of interest" description="Disordered" evidence="1">
    <location>
        <begin position="1"/>
        <end position="60"/>
    </location>
</feature>
<gene>
    <name evidence="2" type="ORF">GCM10015535_40990</name>
</gene>
<evidence type="ECO:0000256" key="1">
    <source>
        <dbReference type="SAM" id="MobiDB-lite"/>
    </source>
</evidence>
<evidence type="ECO:0000313" key="2">
    <source>
        <dbReference type="EMBL" id="GGV88815.1"/>
    </source>
</evidence>
<accession>A0ABQ2W4Y2</accession>
<dbReference type="EMBL" id="BMTF01000013">
    <property type="protein sequence ID" value="GGV88815.1"/>
    <property type="molecule type" value="Genomic_DNA"/>
</dbReference>
<proteinExistence type="predicted"/>
<dbReference type="Proteomes" id="UP000660675">
    <property type="component" value="Unassembled WGS sequence"/>
</dbReference>
<organism evidence="2 3">
    <name type="scientific">Streptomyces gelaticus</name>
    <dbReference type="NCBI Taxonomy" id="285446"/>
    <lineage>
        <taxon>Bacteria</taxon>
        <taxon>Bacillati</taxon>
        <taxon>Actinomycetota</taxon>
        <taxon>Actinomycetes</taxon>
        <taxon>Kitasatosporales</taxon>
        <taxon>Streptomycetaceae</taxon>
        <taxon>Streptomyces</taxon>
    </lineage>
</organism>